<dbReference type="InterPro" id="IPR001790">
    <property type="entry name" value="Ribosomal_uL10"/>
</dbReference>
<dbReference type="Gene3D" id="3.90.105.20">
    <property type="match status" value="1"/>
</dbReference>
<evidence type="ECO:0000256" key="2">
    <source>
        <dbReference type="ARBA" id="ARBA00022980"/>
    </source>
</evidence>
<dbReference type="EMBL" id="PFFF01000015">
    <property type="protein sequence ID" value="PIV89857.1"/>
    <property type="molecule type" value="Genomic_DNA"/>
</dbReference>
<accession>A0A2H9PA63</accession>
<evidence type="ECO:0000313" key="14">
    <source>
        <dbReference type="Proteomes" id="UP000228888"/>
    </source>
</evidence>
<dbReference type="Pfam" id="PF00466">
    <property type="entry name" value="Ribosomal_L10"/>
    <property type="match status" value="1"/>
</dbReference>
<dbReference type="InterPro" id="IPR040637">
    <property type="entry name" value="Ribosomal_uL10-like_insert"/>
</dbReference>
<dbReference type="Proteomes" id="UP000231232">
    <property type="component" value="Unassembled WGS sequence"/>
</dbReference>
<dbReference type="EMBL" id="PCUF01000002">
    <property type="protein sequence ID" value="PIN66770.1"/>
    <property type="molecule type" value="Genomic_DNA"/>
</dbReference>
<evidence type="ECO:0000313" key="12">
    <source>
        <dbReference type="EMBL" id="PJC01478.1"/>
    </source>
</evidence>
<dbReference type="Proteomes" id="UP000231449">
    <property type="component" value="Unassembled WGS sequence"/>
</dbReference>
<accession>A0A2H9RD43</accession>
<evidence type="ECO:0000256" key="1">
    <source>
        <dbReference type="ARBA" id="ARBA00008889"/>
    </source>
</evidence>
<dbReference type="InterPro" id="IPR050323">
    <property type="entry name" value="Ribosomal_protein_uL10"/>
</dbReference>
<name>A0A2G9LKT1_HUBC1</name>
<dbReference type="GO" id="GO:0000027">
    <property type="term" value="P:ribosomal large subunit assembly"/>
    <property type="evidence" value="ECO:0007669"/>
    <property type="project" value="TreeGrafter"/>
</dbReference>
<dbReference type="Proteomes" id="UP000228874">
    <property type="component" value="Unassembled WGS sequence"/>
</dbReference>
<dbReference type="PANTHER" id="PTHR45699:SF3">
    <property type="entry name" value="LARGE RIBOSOMAL SUBUNIT PROTEIN UL10"/>
    <property type="match status" value="1"/>
</dbReference>
<comment type="similarity">
    <text evidence="1">Belongs to the universal ribosomal protein uL10 family.</text>
</comment>
<accession>A0A2H9QT56</accession>
<evidence type="ECO:0000313" key="7">
    <source>
        <dbReference type="EMBL" id="PIV46362.1"/>
    </source>
</evidence>
<evidence type="ECO:0000313" key="10">
    <source>
        <dbReference type="EMBL" id="PIY99925.1"/>
    </source>
</evidence>
<proteinExistence type="inferred from homology"/>
<dbReference type="PANTHER" id="PTHR45699">
    <property type="entry name" value="60S ACIDIC RIBOSOMAL PROTEIN P0"/>
    <property type="match status" value="1"/>
</dbReference>
<gene>
    <name evidence="5" type="primary">rplJ</name>
    <name evidence="12" type="ORF">CO072_01025</name>
    <name evidence="11" type="ORF">CO124_01270</name>
    <name evidence="7" type="ORF">COS22_01935</name>
    <name evidence="6" type="ORF">COS45_00940</name>
    <name evidence="8" type="ORF">COW47_00575</name>
    <name evidence="5" type="ORF">COW69_00540</name>
    <name evidence="10" type="ORF">COY63_00975</name>
    <name evidence="9" type="ORF">COZ66_02595</name>
</gene>
<organism evidence="5 15">
    <name type="scientific">Huberarchaeum crystalense</name>
    <dbReference type="NCBI Taxonomy" id="2014257"/>
    <lineage>
        <taxon>Archaea</taxon>
        <taxon>Candidatus Huberarchaeota</taxon>
        <taxon>Candidatus Huberarchaeia</taxon>
        <taxon>Candidatus Huberarchaeales</taxon>
        <taxon>Candidatus Huberarchaeaceae</taxon>
        <taxon>Candidatus Huberarchaeum</taxon>
    </lineage>
</organism>
<sequence length="290" mass="31602">MPKKIALKKINKEAKSKQLETLEKEILQYSTIAIIDIENLISEQIMNLRKAIKGKEILIFGGRKNLLINVLNKAGNKTAVQMLKQNKTKSLFAFSNKNPFALTLLLDKEMQPAPAKEGAKALDDVVILKGKTNQKPGPAISSFTQAGVKTRIEQGFIAVKDETTVTKKGDVVSAAVIKLLTMLGIKPFKQGFYIKQAVTNNQLFDGEVLHIDIIGFANNILFAVKRANSLCVSAGIPTPYSVKIHMQKAARNAKALALGIELVTPDTLPILLAKANSSAKSIQTKIENVS</sequence>
<dbReference type="GO" id="GO:0070180">
    <property type="term" value="F:large ribosomal subunit rRNA binding"/>
    <property type="evidence" value="ECO:0007669"/>
    <property type="project" value="TreeGrafter"/>
</dbReference>
<dbReference type="Proteomes" id="UP000230713">
    <property type="component" value="Unassembled WGS sequence"/>
</dbReference>
<accession>A0A2H9N3A8</accession>
<dbReference type="Proteomes" id="UP000229789">
    <property type="component" value="Unassembled WGS sequence"/>
</dbReference>
<dbReference type="EMBL" id="PFSX01000028">
    <property type="protein sequence ID" value="PJC01478.1"/>
    <property type="molecule type" value="Genomic_DNA"/>
</dbReference>
<comment type="caution">
    <text evidence="5">The sequence shown here is derived from an EMBL/GenBank/DDBJ whole genome shotgun (WGS) entry which is preliminary data.</text>
</comment>
<dbReference type="AlphaFoldDB" id="A0A2G9LKT1"/>
<dbReference type="GO" id="GO:0003735">
    <property type="term" value="F:structural constituent of ribosome"/>
    <property type="evidence" value="ECO:0007669"/>
    <property type="project" value="TreeGrafter"/>
</dbReference>
<evidence type="ECO:0000256" key="3">
    <source>
        <dbReference type="ARBA" id="ARBA00023274"/>
    </source>
</evidence>
<dbReference type="Proteomes" id="UP000230477">
    <property type="component" value="Unassembled WGS sequence"/>
</dbReference>
<evidence type="ECO:0000313" key="15">
    <source>
        <dbReference type="Proteomes" id="UP000229789"/>
    </source>
</evidence>
<dbReference type="EMBL" id="PFUW01000020">
    <property type="protein sequence ID" value="PJB04051.1"/>
    <property type="molecule type" value="Genomic_DNA"/>
</dbReference>
<evidence type="ECO:0000313" key="5">
    <source>
        <dbReference type="EMBL" id="PIN66770.1"/>
    </source>
</evidence>
<accession>A0A2H9MMU9</accession>
<evidence type="ECO:0000259" key="4">
    <source>
        <dbReference type="Pfam" id="PF17777"/>
    </source>
</evidence>
<dbReference type="Proteomes" id="UP000228989">
    <property type="component" value="Unassembled WGS sequence"/>
</dbReference>
<keyword evidence="3" id="KW-0687">Ribonucleoprotein</keyword>
<dbReference type="Pfam" id="PF17777">
    <property type="entry name" value="RL10P_insert"/>
    <property type="match status" value="1"/>
</dbReference>
<feature type="domain" description="Large ribosomal subunit protein uL10-like insertion" evidence="4">
    <location>
        <begin position="115"/>
        <end position="185"/>
    </location>
</feature>
<dbReference type="EMBL" id="PEUT01000025">
    <property type="protein sequence ID" value="PIV13792.1"/>
    <property type="molecule type" value="Genomic_DNA"/>
</dbReference>
<accession>A0A2H9M2I3</accession>
<dbReference type="Proteomes" id="UP000228888">
    <property type="component" value="Unassembled WGS sequence"/>
</dbReference>
<protein>
    <submittedName>
        <fullName evidence="5">50S ribosomal protein L10</fullName>
    </submittedName>
</protein>
<dbReference type="Gene3D" id="6.10.140.760">
    <property type="match status" value="1"/>
</dbReference>
<evidence type="ECO:0000313" key="8">
    <source>
        <dbReference type="EMBL" id="PIV89857.1"/>
    </source>
</evidence>
<keyword evidence="2 5" id="KW-0689">Ribosomal protein</keyword>
<dbReference type="GO" id="GO:0002181">
    <property type="term" value="P:cytoplasmic translation"/>
    <property type="evidence" value="ECO:0007669"/>
    <property type="project" value="TreeGrafter"/>
</dbReference>
<accession>A0A2G9LKT1</accession>
<dbReference type="EMBL" id="PFIH01000064">
    <property type="protein sequence ID" value="PIX27892.1"/>
    <property type="molecule type" value="Genomic_DNA"/>
</dbReference>
<dbReference type="InterPro" id="IPR043164">
    <property type="entry name" value="Ribosomal_uL10-like_insert_sf"/>
</dbReference>
<dbReference type="InterPro" id="IPR043141">
    <property type="entry name" value="Ribosomal_uL10-like_sf"/>
</dbReference>
<dbReference type="EMBL" id="PETW01000031">
    <property type="protein sequence ID" value="PIV46362.1"/>
    <property type="molecule type" value="Genomic_DNA"/>
</dbReference>
<reference evidence="5 15" key="1">
    <citation type="submission" date="2017-09" db="EMBL/GenBank/DDBJ databases">
        <title>Depth-based differentiation of microbial function through sediment-hosted aquifers and enrichment of novel symbionts in the deep terrestrial subsurface.</title>
        <authorList>
            <person name="Probst A.J."/>
            <person name="Ladd B."/>
            <person name="Jarett J.K."/>
            <person name="Geller-Mcgrath D.E."/>
            <person name="Sieber C.M."/>
            <person name="Emerson J.B."/>
            <person name="Anantharaman K."/>
            <person name="Thomas B.C."/>
            <person name="Malmstrom R."/>
            <person name="Stieglmeier M."/>
            <person name="Klingl A."/>
            <person name="Woyke T."/>
            <person name="Ryan C.M."/>
            <person name="Banfield J.F."/>
        </authorList>
    </citation>
    <scope>NUCLEOTIDE SEQUENCE [LARGE SCALE GENOMIC DNA]</scope>
    <source>
        <strain evidence="7">CG02_land_8_20_14_3_00_31_209</strain>
        <strain evidence="6">CG03_land_8_20_14_0_80_31_114</strain>
        <strain evidence="8">CG17_big_fil_post_rev_8_21_14_2_50_31_73</strain>
        <strain evidence="5">CG18_big_fil_WC_8_21_14_2_50_31_19</strain>
        <strain evidence="10">CG_4_10_14_0_8_um_filter_31_133</strain>
        <strain evidence="9">CG_4_8_14_3_um_filter</strain>
        <strain evidence="12">CG_4_9_14_0_8_um_filter_31_21</strain>
        <strain evidence="11">CG_4_9_14_3_um_filter_31_125</strain>
    </source>
</reference>
<dbReference type="Gene3D" id="3.30.70.1730">
    <property type="match status" value="1"/>
</dbReference>
<dbReference type="SUPFAM" id="SSF160369">
    <property type="entry name" value="Ribosomal protein L10-like"/>
    <property type="match status" value="1"/>
</dbReference>
<dbReference type="EMBL" id="PFMG01000022">
    <property type="protein sequence ID" value="PIY99925.1"/>
    <property type="molecule type" value="Genomic_DNA"/>
</dbReference>
<evidence type="ECO:0000313" key="11">
    <source>
        <dbReference type="EMBL" id="PJB04051.1"/>
    </source>
</evidence>
<dbReference type="GO" id="GO:0022625">
    <property type="term" value="C:cytosolic large ribosomal subunit"/>
    <property type="evidence" value="ECO:0007669"/>
    <property type="project" value="TreeGrafter"/>
</dbReference>
<reference evidence="13 14" key="2">
    <citation type="submission" date="2017-09" db="EMBL/GenBank/DDBJ databases">
        <title>Depth-based differentiation of microbial function through sediment-hosted aquifers and enrichment of novel symbionts in the deep terrestrial subsurface.</title>
        <authorList>
            <person name="Probst A.J."/>
            <person name="Ladd B."/>
            <person name="Jarett J.K."/>
            <person name="Geller-Mcgrath D.E."/>
            <person name="Sieber C.M.K."/>
            <person name="Emerson J.B."/>
            <person name="Anantharaman K."/>
            <person name="Thomas B.C."/>
            <person name="Malmstrom R."/>
            <person name="Stieglmeier M."/>
            <person name="Klingl A."/>
            <person name="Woyke T."/>
            <person name="Ryan C.M."/>
            <person name="Banfield J.F."/>
        </authorList>
    </citation>
    <scope>NUCLEOTIDE SEQUENCE [LARGE SCALE GENOMIC DNA]</scope>
</reference>
<evidence type="ECO:0000313" key="6">
    <source>
        <dbReference type="EMBL" id="PIV13792.1"/>
    </source>
</evidence>
<evidence type="ECO:0000313" key="13">
    <source>
        <dbReference type="Proteomes" id="UP000228874"/>
    </source>
</evidence>
<evidence type="ECO:0000313" key="9">
    <source>
        <dbReference type="EMBL" id="PIX27892.1"/>
    </source>
</evidence>
<accession>A0A2H9M777</accession>